<sequence length="500" mass="54619">MTFPVNKYLPVVSPLALDRHPHMPRRTHLHGAITALSLLQNIAESAQVPFLLTVVALSKSIFETVEKIARYRAESLALADSVHEILCAIIILSNLKSGALPDSELSNIARFAETLQKIYSFIEGQIGSGKVKRFFGQSRDAAALADCKTSLQFSIDVFIVRSRLEPMVKLHEIWSEESRRNHELLELIGGSGTISETSSSISIFHGRETEMQDLVAVLLGDLTRVAILGPGGMGKTSLASAAFHHGDIVSRYPNRHFVSCDSAGNCDDLLASIASALGFGDFKNLQQRICQYFLATSPALLVLDNLETPWEPRESREAMEAFLSLLADIKELALHDLHPQVTMRGAERPAKVKWSRPFLAPLQPLTLAAERQTFSDITDDVCTPTDVDDVLRLTNNLPLAVSLIANLAAYEGCRTILSRWENGNTTVLSDGAGKDSNLDLSISLSLSSPRMLSSPNALQLLGILSLLPDGISERLAAKRLIYCRRSGCQGYPASDFLGLC</sequence>
<dbReference type="Gene3D" id="1.20.930.20">
    <property type="entry name" value="Adaptor protein Cbl, N-terminal domain"/>
    <property type="match status" value="1"/>
</dbReference>
<dbReference type="InterPro" id="IPR027417">
    <property type="entry name" value="P-loop_NTPase"/>
</dbReference>
<accession>A0AAD6SEG3</accession>
<evidence type="ECO:0000313" key="3">
    <source>
        <dbReference type="Proteomes" id="UP001218188"/>
    </source>
</evidence>
<evidence type="ECO:0000313" key="2">
    <source>
        <dbReference type="EMBL" id="KAJ7025742.1"/>
    </source>
</evidence>
<dbReference type="Pfam" id="PF00931">
    <property type="entry name" value="NB-ARC"/>
    <property type="match status" value="1"/>
</dbReference>
<proteinExistence type="predicted"/>
<dbReference type="InterPro" id="IPR036537">
    <property type="entry name" value="Adaptor_Cbl_N_dom_sf"/>
</dbReference>
<dbReference type="GO" id="GO:0016787">
    <property type="term" value="F:hydrolase activity"/>
    <property type="evidence" value="ECO:0007669"/>
    <property type="project" value="UniProtKB-KW"/>
</dbReference>
<protein>
    <submittedName>
        <fullName evidence="2">P-loop containing nucleoside triphosphate hydrolase protein</fullName>
    </submittedName>
</protein>
<feature type="domain" description="NB-ARC" evidence="1">
    <location>
        <begin position="208"/>
        <end position="305"/>
    </location>
</feature>
<reference evidence="2" key="1">
    <citation type="submission" date="2023-03" db="EMBL/GenBank/DDBJ databases">
        <title>Massive genome expansion in bonnet fungi (Mycena s.s.) driven by repeated elements and novel gene families across ecological guilds.</title>
        <authorList>
            <consortium name="Lawrence Berkeley National Laboratory"/>
            <person name="Harder C.B."/>
            <person name="Miyauchi S."/>
            <person name="Viragh M."/>
            <person name="Kuo A."/>
            <person name="Thoen E."/>
            <person name="Andreopoulos B."/>
            <person name="Lu D."/>
            <person name="Skrede I."/>
            <person name="Drula E."/>
            <person name="Henrissat B."/>
            <person name="Morin E."/>
            <person name="Kohler A."/>
            <person name="Barry K."/>
            <person name="LaButti K."/>
            <person name="Morin E."/>
            <person name="Salamov A."/>
            <person name="Lipzen A."/>
            <person name="Mereny Z."/>
            <person name="Hegedus B."/>
            <person name="Baldrian P."/>
            <person name="Stursova M."/>
            <person name="Weitz H."/>
            <person name="Taylor A."/>
            <person name="Grigoriev I.V."/>
            <person name="Nagy L.G."/>
            <person name="Martin F."/>
            <person name="Kauserud H."/>
        </authorList>
    </citation>
    <scope>NUCLEOTIDE SEQUENCE</scope>
    <source>
        <strain evidence="2">CBHHK200</strain>
    </source>
</reference>
<dbReference type="Proteomes" id="UP001218188">
    <property type="component" value="Unassembled WGS sequence"/>
</dbReference>
<keyword evidence="3" id="KW-1185">Reference proteome</keyword>
<dbReference type="GO" id="GO:0007166">
    <property type="term" value="P:cell surface receptor signaling pathway"/>
    <property type="evidence" value="ECO:0007669"/>
    <property type="project" value="InterPro"/>
</dbReference>
<dbReference type="EMBL" id="JARJCM010000149">
    <property type="protein sequence ID" value="KAJ7025742.1"/>
    <property type="molecule type" value="Genomic_DNA"/>
</dbReference>
<dbReference type="InterPro" id="IPR002182">
    <property type="entry name" value="NB-ARC"/>
</dbReference>
<comment type="caution">
    <text evidence="2">The sequence shown here is derived from an EMBL/GenBank/DDBJ whole genome shotgun (WGS) entry which is preliminary data.</text>
</comment>
<keyword evidence="2" id="KW-0378">Hydrolase</keyword>
<dbReference type="Gene3D" id="3.40.50.300">
    <property type="entry name" value="P-loop containing nucleotide triphosphate hydrolases"/>
    <property type="match status" value="1"/>
</dbReference>
<gene>
    <name evidence="2" type="ORF">C8F04DRAFT_1299050</name>
</gene>
<evidence type="ECO:0000259" key="1">
    <source>
        <dbReference type="Pfam" id="PF00931"/>
    </source>
</evidence>
<organism evidence="2 3">
    <name type="scientific">Mycena alexandri</name>
    <dbReference type="NCBI Taxonomy" id="1745969"/>
    <lineage>
        <taxon>Eukaryota</taxon>
        <taxon>Fungi</taxon>
        <taxon>Dikarya</taxon>
        <taxon>Basidiomycota</taxon>
        <taxon>Agaricomycotina</taxon>
        <taxon>Agaricomycetes</taxon>
        <taxon>Agaricomycetidae</taxon>
        <taxon>Agaricales</taxon>
        <taxon>Marasmiineae</taxon>
        <taxon>Mycenaceae</taxon>
        <taxon>Mycena</taxon>
    </lineage>
</organism>
<name>A0AAD6SEG3_9AGAR</name>
<dbReference type="SUPFAM" id="SSF52540">
    <property type="entry name" value="P-loop containing nucleoside triphosphate hydrolases"/>
    <property type="match status" value="1"/>
</dbReference>
<dbReference type="PRINTS" id="PR00364">
    <property type="entry name" value="DISEASERSIST"/>
</dbReference>
<dbReference type="AlphaFoldDB" id="A0AAD6SEG3"/>
<dbReference type="CDD" id="cd21037">
    <property type="entry name" value="MLKL_NTD"/>
    <property type="match status" value="1"/>
</dbReference>
<dbReference type="InterPro" id="IPR059179">
    <property type="entry name" value="MLKL-like_MCAfunc"/>
</dbReference>
<dbReference type="GO" id="GO:0043531">
    <property type="term" value="F:ADP binding"/>
    <property type="evidence" value="ECO:0007669"/>
    <property type="project" value="InterPro"/>
</dbReference>